<organism evidence="2 3">
    <name type="scientific">Gemmata massiliana</name>
    <dbReference type="NCBI Taxonomy" id="1210884"/>
    <lineage>
        <taxon>Bacteria</taxon>
        <taxon>Pseudomonadati</taxon>
        <taxon>Planctomycetota</taxon>
        <taxon>Planctomycetia</taxon>
        <taxon>Gemmatales</taxon>
        <taxon>Gemmataceae</taxon>
        <taxon>Gemmata</taxon>
    </lineage>
</organism>
<evidence type="ECO:0000313" key="2">
    <source>
        <dbReference type="EMBL" id="VTS03791.1"/>
    </source>
</evidence>
<evidence type="ECO:0000313" key="3">
    <source>
        <dbReference type="Proteomes" id="UP000464178"/>
    </source>
</evidence>
<dbReference type="RefSeq" id="WP_162673138.1">
    <property type="nucleotide sequence ID" value="NZ_LR593886.1"/>
</dbReference>
<keyword evidence="3" id="KW-1185">Reference proteome</keyword>
<dbReference type="EMBL" id="LR593886">
    <property type="protein sequence ID" value="VTS03791.1"/>
    <property type="molecule type" value="Genomic_DNA"/>
</dbReference>
<name>A0A6P2DNT3_9BACT</name>
<accession>A0A6P2DNT3</accession>
<dbReference type="Proteomes" id="UP000464178">
    <property type="component" value="Chromosome"/>
</dbReference>
<evidence type="ECO:0000256" key="1">
    <source>
        <dbReference type="SAM" id="MobiDB-lite"/>
    </source>
</evidence>
<dbReference type="PROSITE" id="PS51257">
    <property type="entry name" value="PROKAR_LIPOPROTEIN"/>
    <property type="match status" value="1"/>
</dbReference>
<protein>
    <submittedName>
        <fullName evidence="2">Uncharacterized protein</fullName>
    </submittedName>
</protein>
<dbReference type="KEGG" id="gms:SOIL9_70650"/>
<proteinExistence type="predicted"/>
<reference evidence="2 3" key="1">
    <citation type="submission" date="2019-05" db="EMBL/GenBank/DDBJ databases">
        <authorList>
            <consortium name="Science for Life Laboratories"/>
        </authorList>
    </citation>
    <scope>NUCLEOTIDE SEQUENCE [LARGE SCALE GENOMIC DNA]</scope>
    <source>
        <strain evidence="2">Soil9</strain>
    </source>
</reference>
<feature type="region of interest" description="Disordered" evidence="1">
    <location>
        <begin position="1"/>
        <end position="21"/>
    </location>
</feature>
<sequence>MTTNGKQRQRAPVATSPCASAGSCPNCGGGELFLDLARDGTILVLCDRCTVFVPTAESSSADAPAEPEVDLPSVVRLLRPSERAVFRIVRDIPGLMPAGIVAEVEKRTNDFSSRFTVSHALKTLHRAGFVHRAEKGWVAGPKAGAQ</sequence>
<gene>
    <name evidence="2" type="ORF">SOIL9_70650</name>
</gene>
<dbReference type="AlphaFoldDB" id="A0A6P2DNT3"/>